<dbReference type="Proteomes" id="UP001320544">
    <property type="component" value="Chromosome"/>
</dbReference>
<evidence type="ECO:0000256" key="1">
    <source>
        <dbReference type="ARBA" id="ARBA00004651"/>
    </source>
</evidence>
<dbReference type="InterPro" id="IPR051327">
    <property type="entry name" value="MATE_MepA_subfamily"/>
</dbReference>
<protein>
    <recommendedName>
        <fullName evidence="3">Multidrug export protein MepA</fullName>
    </recommendedName>
</protein>
<feature type="transmembrane region" description="Helical" evidence="10">
    <location>
        <begin position="358"/>
        <end position="379"/>
    </location>
</feature>
<evidence type="ECO:0000256" key="5">
    <source>
        <dbReference type="ARBA" id="ARBA00022475"/>
    </source>
</evidence>
<feature type="transmembrane region" description="Helical" evidence="10">
    <location>
        <begin position="267"/>
        <end position="289"/>
    </location>
</feature>
<name>A0ABN6MJK1_9ACTN</name>
<comment type="similarity">
    <text evidence="2">Belongs to the multi antimicrobial extrusion (MATE) (TC 2.A.66.1) family. MepA subfamily.</text>
</comment>
<reference evidence="11 12" key="1">
    <citation type="submission" date="2022-01" db="EMBL/GenBank/DDBJ databases">
        <title>Novel bile acid biosynthetic pathways are enriched in the microbiome of centenarians.</title>
        <authorList>
            <person name="Sato Y."/>
            <person name="Atarashi K."/>
            <person name="Plichta R.D."/>
            <person name="Arai Y."/>
            <person name="Sasajima S."/>
            <person name="Kearney M.S."/>
            <person name="Suda W."/>
            <person name="Takeshita K."/>
            <person name="Sasaki T."/>
            <person name="Okamoto S."/>
            <person name="Skelly N.A."/>
            <person name="Okamura Y."/>
            <person name="Vlamakis H."/>
            <person name="Li Y."/>
            <person name="Tanoue T."/>
            <person name="Takei H."/>
            <person name="Nittono H."/>
            <person name="Narushima S."/>
            <person name="Irie J."/>
            <person name="Itoh H."/>
            <person name="Moriya K."/>
            <person name="Sugiura Y."/>
            <person name="Suematsu M."/>
            <person name="Moritoki N."/>
            <person name="Shibata S."/>
            <person name="Littman R.D."/>
            <person name="Fischbach A.M."/>
            <person name="Uwamino Y."/>
            <person name="Inoue T."/>
            <person name="Honda A."/>
            <person name="Hattori M."/>
            <person name="Murai T."/>
            <person name="Xavier J.R."/>
            <person name="Hirose N."/>
            <person name="Honda K."/>
        </authorList>
    </citation>
    <scope>NUCLEOTIDE SEQUENCE [LARGE SCALE GENOMIC DNA]</scope>
    <source>
        <strain evidence="11 12">CE91-St30</strain>
    </source>
</reference>
<dbReference type="Pfam" id="PF01554">
    <property type="entry name" value="MatE"/>
    <property type="match status" value="2"/>
</dbReference>
<feature type="transmembrane region" description="Helical" evidence="10">
    <location>
        <begin position="133"/>
        <end position="154"/>
    </location>
</feature>
<organism evidence="11 12">
    <name type="scientific">Raoultibacter timonensis</name>
    <dbReference type="NCBI Taxonomy" id="1907662"/>
    <lineage>
        <taxon>Bacteria</taxon>
        <taxon>Bacillati</taxon>
        <taxon>Actinomycetota</taxon>
        <taxon>Coriobacteriia</taxon>
        <taxon>Eggerthellales</taxon>
        <taxon>Eggerthellaceae</taxon>
        <taxon>Raoultibacter</taxon>
    </lineage>
</organism>
<dbReference type="InterPro" id="IPR048279">
    <property type="entry name" value="MdtK-like"/>
</dbReference>
<feature type="transmembrane region" description="Helical" evidence="10">
    <location>
        <begin position="233"/>
        <end position="261"/>
    </location>
</feature>
<feature type="transmembrane region" description="Helical" evidence="10">
    <location>
        <begin position="48"/>
        <end position="70"/>
    </location>
</feature>
<feature type="transmembrane region" description="Helical" evidence="10">
    <location>
        <begin position="166"/>
        <end position="187"/>
    </location>
</feature>
<keyword evidence="6 10" id="KW-0812">Transmembrane</keyword>
<feature type="transmembrane region" description="Helical" evidence="10">
    <location>
        <begin position="91"/>
        <end position="113"/>
    </location>
</feature>
<keyword evidence="4" id="KW-0813">Transport</keyword>
<evidence type="ECO:0000256" key="8">
    <source>
        <dbReference type="ARBA" id="ARBA00023136"/>
    </source>
</evidence>
<sequence length="445" mass="47137">MDASLEGPIGRQFARYVAPNVLGMIAMSAYILADTFFIANGVGANGLAALNFAIVIWTIMQATGLMLGIGGATKFQVYKSQGNTDAANRTFTNAVMLALFASAVYLVAVNLFATPLSYVLGADADTVGLTDTYLRVIFSFAPFFLVNNVLLPFVRNDGSPRLAMGGMILGSLANILLDYLFIMVFGWGMFGAAFATGIAPILSMAVLSIHFIKGRNTFRPVKTRPDLRLMGSFAALGISSFIVEISGGVVLLIFNLIILSFEGNIGVAAYGVVANIAFVATALFVGTAQGIQPLASHNYAQGNTANLKKVLRYTIVTALAISIILIAVVWLFAEPLANAFNRDNDPHLTMLAADGLRIYFVGYLFAGVNIVAAAFFSAVEQPGRGLAISIGRGLVAIVAFVFAFAALFGMTGVWTTFPAAEAATACLTVFFLVRLSKAMEAKRVG</sequence>
<dbReference type="InterPro" id="IPR045070">
    <property type="entry name" value="MATE_MepA-like"/>
</dbReference>
<evidence type="ECO:0000256" key="7">
    <source>
        <dbReference type="ARBA" id="ARBA00022989"/>
    </source>
</evidence>
<feature type="transmembrane region" description="Helical" evidence="10">
    <location>
        <begin position="310"/>
        <end position="333"/>
    </location>
</feature>
<dbReference type="EMBL" id="AP025564">
    <property type="protein sequence ID" value="BDE97454.1"/>
    <property type="molecule type" value="Genomic_DNA"/>
</dbReference>
<evidence type="ECO:0000256" key="4">
    <source>
        <dbReference type="ARBA" id="ARBA00022448"/>
    </source>
</evidence>
<keyword evidence="9" id="KW-0046">Antibiotic resistance</keyword>
<keyword evidence="12" id="KW-1185">Reference proteome</keyword>
<proteinExistence type="inferred from homology"/>
<feature type="transmembrane region" description="Helical" evidence="10">
    <location>
        <begin position="386"/>
        <end position="408"/>
    </location>
</feature>
<dbReference type="RefSeq" id="WP_244386753.1">
    <property type="nucleotide sequence ID" value="NZ_AP025564.1"/>
</dbReference>
<comment type="subcellular location">
    <subcellularLocation>
        <location evidence="1">Cell membrane</location>
        <topology evidence="1">Multi-pass membrane protein</topology>
    </subcellularLocation>
</comment>
<dbReference type="PIRSF" id="PIRSF006603">
    <property type="entry name" value="DinF"/>
    <property type="match status" value="1"/>
</dbReference>
<dbReference type="InterPro" id="IPR002528">
    <property type="entry name" value="MATE_fam"/>
</dbReference>
<feature type="transmembrane region" description="Helical" evidence="10">
    <location>
        <begin position="21"/>
        <end position="42"/>
    </location>
</feature>
<dbReference type="CDD" id="cd13143">
    <property type="entry name" value="MATE_MepA_like"/>
    <property type="match status" value="1"/>
</dbReference>
<evidence type="ECO:0000256" key="10">
    <source>
        <dbReference type="SAM" id="Phobius"/>
    </source>
</evidence>
<feature type="transmembrane region" description="Helical" evidence="10">
    <location>
        <begin position="414"/>
        <end position="433"/>
    </location>
</feature>
<evidence type="ECO:0000313" key="12">
    <source>
        <dbReference type="Proteomes" id="UP001320544"/>
    </source>
</evidence>
<evidence type="ECO:0000256" key="2">
    <source>
        <dbReference type="ARBA" id="ARBA00008417"/>
    </source>
</evidence>
<evidence type="ECO:0000256" key="6">
    <source>
        <dbReference type="ARBA" id="ARBA00022692"/>
    </source>
</evidence>
<keyword evidence="5" id="KW-1003">Cell membrane</keyword>
<keyword evidence="8 10" id="KW-0472">Membrane</keyword>
<evidence type="ECO:0000256" key="9">
    <source>
        <dbReference type="ARBA" id="ARBA00023251"/>
    </source>
</evidence>
<gene>
    <name evidence="11" type="ORF">CE91St30_27870</name>
</gene>
<evidence type="ECO:0000256" key="3">
    <source>
        <dbReference type="ARBA" id="ARBA00022106"/>
    </source>
</evidence>
<feature type="transmembrane region" description="Helical" evidence="10">
    <location>
        <begin position="193"/>
        <end position="212"/>
    </location>
</feature>
<dbReference type="PANTHER" id="PTHR43823:SF3">
    <property type="entry name" value="MULTIDRUG EXPORT PROTEIN MEPA"/>
    <property type="match status" value="1"/>
</dbReference>
<evidence type="ECO:0000313" key="11">
    <source>
        <dbReference type="EMBL" id="BDE97454.1"/>
    </source>
</evidence>
<keyword evidence="7 10" id="KW-1133">Transmembrane helix</keyword>
<accession>A0ABN6MJK1</accession>
<dbReference type="PANTHER" id="PTHR43823">
    <property type="entry name" value="SPORULATION PROTEIN YKVU"/>
    <property type="match status" value="1"/>
</dbReference>